<reference evidence="1" key="1">
    <citation type="submission" date="2021-05" db="EMBL/GenBank/DDBJ databases">
        <title>Draft genomes of bacteria isolated from model marine particles.</title>
        <authorList>
            <person name="Datta M.S."/>
            <person name="Schwartzman J.A."/>
            <person name="Enke T.N."/>
            <person name="Saavedra J."/>
            <person name="Cermak N."/>
            <person name="Cordero O.X."/>
        </authorList>
    </citation>
    <scope>NUCLEOTIDE SEQUENCE</scope>
    <source>
        <strain evidence="1">I2M19</strain>
    </source>
</reference>
<dbReference type="EMBL" id="JAHKPD010000011">
    <property type="protein sequence ID" value="MBU2950075.1"/>
    <property type="molecule type" value="Genomic_DNA"/>
</dbReference>
<gene>
    <name evidence="1" type="ORF">KO493_05120</name>
</gene>
<dbReference type="Proteomes" id="UP001647509">
    <property type="component" value="Unassembled WGS sequence"/>
</dbReference>
<protein>
    <submittedName>
        <fullName evidence="1">Uncharacterized protein</fullName>
    </submittedName>
</protein>
<evidence type="ECO:0000313" key="2">
    <source>
        <dbReference type="Proteomes" id="UP001647509"/>
    </source>
</evidence>
<sequence length="146" mass="17176">MKKLLIICLLFSSLTMLAQKNKRDHIKTLKVAYITEKLNLSSKEAQEFWPVYNAYEANTNKIKHGELREIRNEIKSNFDAMTNEKAKAIIAKQNKAEIKLHQLHMNFSKDIAKILPTKKIILLKVSEDDFRRKMLDEYKKRRKGKS</sequence>
<keyword evidence="2" id="KW-1185">Reference proteome</keyword>
<proteinExistence type="predicted"/>
<comment type="caution">
    <text evidence="1">The sequence shown here is derived from an EMBL/GenBank/DDBJ whole genome shotgun (WGS) entry which is preliminary data.</text>
</comment>
<organism evidence="1 2">
    <name type="scientific">Pseudotamlana agarivorans</name>
    <dbReference type="NCBI Taxonomy" id="481183"/>
    <lineage>
        <taxon>Bacteria</taxon>
        <taxon>Pseudomonadati</taxon>
        <taxon>Bacteroidota</taxon>
        <taxon>Flavobacteriia</taxon>
        <taxon>Flavobacteriales</taxon>
        <taxon>Flavobacteriaceae</taxon>
        <taxon>Pseudotamlana</taxon>
    </lineage>
</organism>
<name>A0ACC5U709_9FLAO</name>
<accession>A0ACC5U709</accession>
<evidence type="ECO:0000313" key="1">
    <source>
        <dbReference type="EMBL" id="MBU2950075.1"/>
    </source>
</evidence>